<name>A0ABV1BS67_9FIRM</name>
<dbReference type="GO" id="GO:0004519">
    <property type="term" value="F:endonuclease activity"/>
    <property type="evidence" value="ECO:0007669"/>
    <property type="project" value="UniProtKB-KW"/>
</dbReference>
<dbReference type="PANTHER" id="PTHR34353:SF2">
    <property type="entry name" value="CRISPR-ASSOCIATED ENDONUCLEASE CAS1 1"/>
    <property type="match status" value="1"/>
</dbReference>
<comment type="caution">
    <text evidence="10">The sequence shown here is derived from an EMBL/GenBank/DDBJ whole genome shotgun (WGS) entry which is preliminary data.</text>
</comment>
<dbReference type="Pfam" id="PF01867">
    <property type="entry name" value="Cas_Cas1"/>
    <property type="match status" value="1"/>
</dbReference>
<dbReference type="Gene3D" id="3.100.10.20">
    <property type="entry name" value="CRISPR-associated endonuclease Cas1, N-terminal domain"/>
    <property type="match status" value="1"/>
</dbReference>
<gene>
    <name evidence="10" type="primary">cas1</name>
    <name evidence="10" type="ORF">WMO14_00225</name>
</gene>
<evidence type="ECO:0000256" key="4">
    <source>
        <dbReference type="ARBA" id="ARBA00022801"/>
    </source>
</evidence>
<keyword evidence="8" id="KW-0464">Manganese</keyword>
<keyword evidence="4" id="KW-0378">Hydrolase</keyword>
<evidence type="ECO:0000256" key="9">
    <source>
        <dbReference type="ARBA" id="ARBA00038592"/>
    </source>
</evidence>
<keyword evidence="7" id="KW-0238">DNA-binding</keyword>
<dbReference type="NCBIfam" id="TIGR03639">
    <property type="entry name" value="cas1_NMENI"/>
    <property type="match status" value="1"/>
</dbReference>
<evidence type="ECO:0000256" key="5">
    <source>
        <dbReference type="ARBA" id="ARBA00022842"/>
    </source>
</evidence>
<organism evidence="10 11">
    <name type="scientific">[Lactobacillus] rogosae</name>
    <dbReference type="NCBI Taxonomy" id="706562"/>
    <lineage>
        <taxon>Bacteria</taxon>
        <taxon>Bacillati</taxon>
        <taxon>Bacillota</taxon>
        <taxon>Clostridia</taxon>
        <taxon>Lachnospirales</taxon>
        <taxon>Lachnospiraceae</taxon>
        <taxon>Lachnospira</taxon>
    </lineage>
</organism>
<evidence type="ECO:0000256" key="3">
    <source>
        <dbReference type="ARBA" id="ARBA00022759"/>
    </source>
</evidence>
<evidence type="ECO:0000313" key="10">
    <source>
        <dbReference type="EMBL" id="MEQ2378309.1"/>
    </source>
</evidence>
<dbReference type="Gene3D" id="1.20.120.920">
    <property type="entry name" value="CRISPR-associated endonuclease Cas1, C-terminal domain"/>
    <property type="match status" value="1"/>
</dbReference>
<accession>A0ABV1BS67</accession>
<keyword evidence="6" id="KW-0051">Antiviral defense</keyword>
<keyword evidence="3 10" id="KW-0255">Endonuclease</keyword>
<evidence type="ECO:0000256" key="7">
    <source>
        <dbReference type="ARBA" id="ARBA00023125"/>
    </source>
</evidence>
<dbReference type="InterPro" id="IPR042206">
    <property type="entry name" value="CRISPR-assoc_Cas1_C"/>
</dbReference>
<dbReference type="RefSeq" id="WP_349153078.1">
    <property type="nucleotide sequence ID" value="NZ_JBBMER010000001.1"/>
</dbReference>
<proteinExistence type="predicted"/>
<keyword evidence="1" id="KW-0540">Nuclease</keyword>
<dbReference type="PANTHER" id="PTHR34353">
    <property type="entry name" value="CRISPR-ASSOCIATED ENDONUCLEASE CAS1 1"/>
    <property type="match status" value="1"/>
</dbReference>
<keyword evidence="2" id="KW-0479">Metal-binding</keyword>
<evidence type="ECO:0000256" key="1">
    <source>
        <dbReference type="ARBA" id="ARBA00022722"/>
    </source>
</evidence>
<dbReference type="InterPro" id="IPR019855">
    <property type="entry name" value="CRISPR-assoc_Cas1_NMENI"/>
</dbReference>
<evidence type="ECO:0000256" key="8">
    <source>
        <dbReference type="ARBA" id="ARBA00023211"/>
    </source>
</evidence>
<evidence type="ECO:0000256" key="2">
    <source>
        <dbReference type="ARBA" id="ARBA00022723"/>
    </source>
</evidence>
<evidence type="ECO:0000313" key="11">
    <source>
        <dbReference type="Proteomes" id="UP001442364"/>
    </source>
</evidence>
<keyword evidence="5" id="KW-0460">Magnesium</keyword>
<dbReference type="InterPro" id="IPR002729">
    <property type="entry name" value="CRISPR-assoc_Cas1"/>
</dbReference>
<keyword evidence="11" id="KW-1185">Reference proteome</keyword>
<reference evidence="10 11" key="1">
    <citation type="submission" date="2024-03" db="EMBL/GenBank/DDBJ databases">
        <title>Human intestinal bacterial collection.</title>
        <authorList>
            <person name="Pauvert C."/>
            <person name="Hitch T.C.A."/>
            <person name="Clavel T."/>
        </authorList>
    </citation>
    <scope>NUCLEOTIDE SEQUENCE [LARGE SCALE GENOMIC DNA]</scope>
    <source>
        <strain evidence="10 11">CLA-AA-H255</strain>
    </source>
</reference>
<dbReference type="Proteomes" id="UP001442364">
    <property type="component" value="Unassembled WGS sequence"/>
</dbReference>
<dbReference type="EMBL" id="JBBMER010000001">
    <property type="protein sequence ID" value="MEQ2378309.1"/>
    <property type="molecule type" value="Genomic_DNA"/>
</dbReference>
<protein>
    <submittedName>
        <fullName evidence="10">Type II CRISPR-associated endonuclease Cas1</fullName>
    </submittedName>
</protein>
<dbReference type="InterPro" id="IPR050646">
    <property type="entry name" value="Cas1"/>
</dbReference>
<evidence type="ECO:0000256" key="6">
    <source>
        <dbReference type="ARBA" id="ARBA00023118"/>
    </source>
</evidence>
<dbReference type="InterPro" id="IPR042211">
    <property type="entry name" value="CRISPR-assoc_Cas1_N"/>
</dbReference>
<comment type="subunit">
    <text evidence="9">Homodimer, forms a heterotetramer with a Cas2 homodimer.</text>
</comment>
<sequence length="203" mass="23937">MSWRTIVVQSHVKLSYKNGYMISRGEDVRMVHLSEINTVIIDSTQVSLTSYLLCELVKRKIKVIFCDEKRNPCSELMSYYGAYNSSKKIRKQIQWDMEYAKEIWTYIVKQKILNQAEMLSKYGFEANIKLMKYAEEIEPFDMTNREAHAAKVYFNSLFGKEFSRDDVNSINAALNYGYGILLSNFNKELQMLFRYILTKCLMR</sequence>